<evidence type="ECO:0000313" key="9">
    <source>
        <dbReference type="EMBL" id="QCR07361.1"/>
    </source>
</evidence>
<feature type="transmembrane region" description="Helical" evidence="7">
    <location>
        <begin position="285"/>
        <end position="304"/>
    </location>
</feature>
<dbReference type="OrthoDB" id="6484933at2"/>
<gene>
    <name evidence="9" type="ORF">EH207_01575</name>
</gene>
<feature type="transmembrane region" description="Helical" evidence="7">
    <location>
        <begin position="217"/>
        <end position="235"/>
    </location>
</feature>
<dbReference type="Pfam" id="PF01757">
    <property type="entry name" value="Acyl_transf_3"/>
    <property type="match status" value="1"/>
</dbReference>
<feature type="transmembrane region" description="Helical" evidence="7">
    <location>
        <begin position="316"/>
        <end position="335"/>
    </location>
</feature>
<evidence type="ECO:0000259" key="8">
    <source>
        <dbReference type="Pfam" id="PF01757"/>
    </source>
</evidence>
<dbReference type="GO" id="GO:0016413">
    <property type="term" value="F:O-acetyltransferase activity"/>
    <property type="evidence" value="ECO:0007669"/>
    <property type="project" value="TreeGrafter"/>
</dbReference>
<comment type="similarity">
    <text evidence="2">Belongs to the acyltransferase 3 family.</text>
</comment>
<keyword evidence="6 7" id="KW-0472">Membrane</keyword>
<accession>A0A4P8QKI3</accession>
<reference evidence="9 10" key="1">
    <citation type="submission" date="2018-11" db="EMBL/GenBank/DDBJ databases">
        <title>Genome sequences of Brenneria nigrifluens and Brenneria rubrifaciens.</title>
        <authorList>
            <person name="Poret-Peterson A.T."/>
            <person name="McClean A.E."/>
            <person name="Kluepfel D.A."/>
        </authorList>
    </citation>
    <scope>NUCLEOTIDE SEQUENCE [LARGE SCALE GENOMIC DNA]</scope>
    <source>
        <strain evidence="9 10">6D370</strain>
    </source>
</reference>
<dbReference type="RefSeq" id="WP_137712443.1">
    <property type="nucleotide sequence ID" value="NZ_JBHRVE010000003.1"/>
</dbReference>
<dbReference type="KEGG" id="brb:EH207_01575"/>
<evidence type="ECO:0000256" key="1">
    <source>
        <dbReference type="ARBA" id="ARBA00004651"/>
    </source>
</evidence>
<evidence type="ECO:0000256" key="5">
    <source>
        <dbReference type="ARBA" id="ARBA00022989"/>
    </source>
</evidence>
<feature type="transmembrane region" description="Helical" evidence="7">
    <location>
        <begin position="12"/>
        <end position="28"/>
    </location>
</feature>
<evidence type="ECO:0000256" key="2">
    <source>
        <dbReference type="ARBA" id="ARBA00007400"/>
    </source>
</evidence>
<sequence length="350" mass="40922">MRNHGIDLIKMLAIYFVICSHVAPYYMHMYPQDFGMYFISEFGMLGVVLFFTASGYFILNNNKQDLFAYMFEKIKNVAKVFLIWVIIYYLYDKYVVSAFTDVGIVDFSRYLNVMGHFSEASHLWFLPCMIGLYLLVPLIRPAFIEENRSAIKKTLILFLLVSNLSILEKVLNSLFGVSPFITPSLLLSTQVTGLFNFILGGYLGLIYSGKRASREKVFMVIIIAFIGYLALTYFRRYWGHNFYYMKFYIFPLQLVCFAFFYSLANVELHSDFVKDFIAKISDKVFGIYLIHNIFVIEIYPEVIHDRIAKYFTFLTPYGYTLIYSFVVLIVAYLLCRLLENIKYVGSIIRL</sequence>
<dbReference type="PANTHER" id="PTHR40074:SF2">
    <property type="entry name" value="O-ACETYLTRANSFERASE WECH"/>
    <property type="match status" value="1"/>
</dbReference>
<name>A0A4P8QKI3_9GAMM</name>
<dbReference type="EMBL" id="CP034035">
    <property type="protein sequence ID" value="QCR07361.1"/>
    <property type="molecule type" value="Genomic_DNA"/>
</dbReference>
<dbReference type="GO" id="GO:0009246">
    <property type="term" value="P:enterobacterial common antigen biosynthetic process"/>
    <property type="evidence" value="ECO:0007669"/>
    <property type="project" value="TreeGrafter"/>
</dbReference>
<dbReference type="PANTHER" id="PTHR40074">
    <property type="entry name" value="O-ACETYLTRANSFERASE WECH"/>
    <property type="match status" value="1"/>
</dbReference>
<keyword evidence="10" id="KW-1185">Reference proteome</keyword>
<dbReference type="Proteomes" id="UP000299580">
    <property type="component" value="Chromosome"/>
</dbReference>
<feature type="transmembrane region" description="Helical" evidence="7">
    <location>
        <begin position="247"/>
        <end position="264"/>
    </location>
</feature>
<keyword evidence="9" id="KW-0012">Acyltransferase</keyword>
<keyword evidence="9" id="KW-0808">Transferase</keyword>
<evidence type="ECO:0000256" key="7">
    <source>
        <dbReference type="SAM" id="Phobius"/>
    </source>
</evidence>
<feature type="transmembrane region" description="Helical" evidence="7">
    <location>
        <begin position="155"/>
        <end position="175"/>
    </location>
</feature>
<proteinExistence type="inferred from homology"/>
<comment type="subcellular location">
    <subcellularLocation>
        <location evidence="1">Cell membrane</location>
        <topology evidence="1">Multi-pass membrane protein</topology>
    </subcellularLocation>
</comment>
<feature type="transmembrane region" description="Helical" evidence="7">
    <location>
        <begin position="124"/>
        <end position="143"/>
    </location>
</feature>
<dbReference type="GO" id="GO:0005886">
    <property type="term" value="C:plasma membrane"/>
    <property type="evidence" value="ECO:0007669"/>
    <property type="project" value="UniProtKB-SubCell"/>
</dbReference>
<keyword evidence="5 7" id="KW-1133">Transmembrane helix</keyword>
<organism evidence="9 10">
    <name type="scientific">Brenneria rubrifaciens</name>
    <dbReference type="NCBI Taxonomy" id="55213"/>
    <lineage>
        <taxon>Bacteria</taxon>
        <taxon>Pseudomonadati</taxon>
        <taxon>Pseudomonadota</taxon>
        <taxon>Gammaproteobacteria</taxon>
        <taxon>Enterobacterales</taxon>
        <taxon>Pectobacteriaceae</taxon>
        <taxon>Brenneria</taxon>
    </lineage>
</organism>
<evidence type="ECO:0000256" key="3">
    <source>
        <dbReference type="ARBA" id="ARBA00022475"/>
    </source>
</evidence>
<protein>
    <submittedName>
        <fullName evidence="9">Acyltransferase</fullName>
    </submittedName>
</protein>
<dbReference type="InterPro" id="IPR002656">
    <property type="entry name" value="Acyl_transf_3_dom"/>
</dbReference>
<feature type="transmembrane region" description="Helical" evidence="7">
    <location>
        <begin position="34"/>
        <end position="59"/>
    </location>
</feature>
<evidence type="ECO:0000313" key="10">
    <source>
        <dbReference type="Proteomes" id="UP000299580"/>
    </source>
</evidence>
<keyword evidence="4 7" id="KW-0812">Transmembrane</keyword>
<evidence type="ECO:0000256" key="6">
    <source>
        <dbReference type="ARBA" id="ARBA00023136"/>
    </source>
</evidence>
<feature type="transmembrane region" description="Helical" evidence="7">
    <location>
        <begin position="80"/>
        <end position="104"/>
    </location>
</feature>
<dbReference type="AlphaFoldDB" id="A0A4P8QKI3"/>
<keyword evidence="3" id="KW-1003">Cell membrane</keyword>
<feature type="transmembrane region" description="Helical" evidence="7">
    <location>
        <begin position="181"/>
        <end position="205"/>
    </location>
</feature>
<evidence type="ECO:0000256" key="4">
    <source>
        <dbReference type="ARBA" id="ARBA00022692"/>
    </source>
</evidence>
<feature type="domain" description="Acyltransferase 3" evidence="8">
    <location>
        <begin position="3"/>
        <end position="335"/>
    </location>
</feature>